<feature type="region of interest" description="Disordered" evidence="1">
    <location>
        <begin position="1"/>
        <end position="115"/>
    </location>
</feature>
<dbReference type="HOGENOM" id="CLU_021587_0_0_1"/>
<feature type="region of interest" description="Disordered" evidence="1">
    <location>
        <begin position="539"/>
        <end position="689"/>
    </location>
</feature>
<dbReference type="VEuPathDB" id="FungiDB:F503_06428"/>
<dbReference type="OrthoDB" id="5404323at2759"/>
<feature type="compositionally biased region" description="Polar residues" evidence="1">
    <location>
        <begin position="611"/>
        <end position="631"/>
    </location>
</feature>
<feature type="compositionally biased region" description="Low complexity" evidence="1">
    <location>
        <begin position="36"/>
        <end position="86"/>
    </location>
</feature>
<feature type="compositionally biased region" description="Low complexity" evidence="1">
    <location>
        <begin position="190"/>
        <end position="213"/>
    </location>
</feature>
<evidence type="ECO:0000256" key="1">
    <source>
        <dbReference type="SAM" id="MobiDB-lite"/>
    </source>
</evidence>
<feature type="region of interest" description="Disordered" evidence="1">
    <location>
        <begin position="754"/>
        <end position="806"/>
    </location>
</feature>
<dbReference type="Proteomes" id="UP000016923">
    <property type="component" value="Unassembled WGS sequence"/>
</dbReference>
<feature type="compositionally biased region" description="Low complexity" evidence="1">
    <location>
        <begin position="160"/>
        <end position="170"/>
    </location>
</feature>
<feature type="compositionally biased region" description="Low complexity" evidence="1">
    <location>
        <begin position="585"/>
        <end position="596"/>
    </location>
</feature>
<accession>S3BTH1</accession>
<evidence type="ECO:0000313" key="2">
    <source>
        <dbReference type="EMBL" id="EPE03722.1"/>
    </source>
</evidence>
<protein>
    <submittedName>
        <fullName evidence="2">Uncharacterized protein</fullName>
    </submittedName>
</protein>
<dbReference type="STRING" id="1262450.S3BTH1"/>
<feature type="compositionally biased region" description="Basic and acidic residues" evidence="1">
    <location>
        <begin position="776"/>
        <end position="786"/>
    </location>
</feature>
<feature type="region of interest" description="Disordered" evidence="1">
    <location>
        <begin position="443"/>
        <end position="482"/>
    </location>
</feature>
<feature type="compositionally biased region" description="Acidic residues" evidence="1">
    <location>
        <begin position="466"/>
        <end position="478"/>
    </location>
</feature>
<feature type="compositionally biased region" description="Polar residues" evidence="1">
    <location>
        <begin position="659"/>
        <end position="671"/>
    </location>
</feature>
<name>S3BTH1_OPHP1</name>
<organism evidence="2 3">
    <name type="scientific">Ophiostoma piceae (strain UAMH 11346)</name>
    <name type="common">Sap stain fungus</name>
    <dbReference type="NCBI Taxonomy" id="1262450"/>
    <lineage>
        <taxon>Eukaryota</taxon>
        <taxon>Fungi</taxon>
        <taxon>Dikarya</taxon>
        <taxon>Ascomycota</taxon>
        <taxon>Pezizomycotina</taxon>
        <taxon>Sordariomycetes</taxon>
        <taxon>Sordariomycetidae</taxon>
        <taxon>Ophiostomatales</taxon>
        <taxon>Ophiostomataceae</taxon>
        <taxon>Ophiostoma</taxon>
    </lineage>
</organism>
<feature type="compositionally biased region" description="Polar residues" evidence="1">
    <location>
        <begin position="556"/>
        <end position="566"/>
    </location>
</feature>
<dbReference type="AlphaFoldDB" id="S3BTH1"/>
<feature type="region of interest" description="Disordered" evidence="1">
    <location>
        <begin position="155"/>
        <end position="223"/>
    </location>
</feature>
<feature type="compositionally biased region" description="Basic residues" evidence="1">
    <location>
        <begin position="568"/>
        <end position="578"/>
    </location>
</feature>
<keyword evidence="3" id="KW-1185">Reference proteome</keyword>
<sequence>MFLHSGASLHGHEYSNKNRPPAHQQPPPLRNTLLRSAFASNSSSGPSATSTSSTTPSSSSSYTNRHSFSSFSSLSSPPASIIRSSTFSDSDGLRPARSLRANPHHRTASFSGGIAYSPTNANANAAVPTNQPSEQPVVRFHDPVVVDAPSIAALPRRALSTSTPHTPTPSGLRSRLSNKQNSSMSEDEASVSASEASYVSEHPPSSAASSKPARQQRTPRKSTTYLFAHPAPKLSRKKPLLTRIRPTLLMQLQKISLDARPLPVIDVYPSSLLVGNVTAPRFSKRFPRLFGINGELGLHDTILVQSDNYDRSPLHSESEGDDDTFEHRSLLAVFSPLRGGDHSEIVLQDGTIWTTTALPNGSFEFSRTDELGNTTIARWVRRLTAKRAPVAGLDDSHSIVSTSDPECKFIFSVIDPQSRRHPILATLTKVTLSILDRYTTVSPASGSRYPPTRAWTQSPTSHDTDTSNDEMSHDEDAEEPAHSKMAVSLLPNAKGRATLPVDEKLKSFISISSIWVALQCGWGQAQMLGMPCLMSANNTPVGSMRKGRDRQMSEPVPTNENADSTVSRGRRLSSRYSRRSATFNTSEALSTATATASDRDAVRTPLFPRKASSTGAAYVQRQKQLQQLSDTSDSERPGPVISTMTPKRRSRAFSRLSGEFSSMVSSKLHNSPSPPHAPATPEEAVSNGISRSNSLRLPAVASDLKPSRNGRAVVSAYYTARPLGSPSASRATFGDSSYAYAPATDIRGFAASETADTSLYREQEQQHQQFPSPPHQRTDQDLDHAGHGHGKWKKMSSWFKSRLSSH</sequence>
<evidence type="ECO:0000313" key="3">
    <source>
        <dbReference type="Proteomes" id="UP000016923"/>
    </source>
</evidence>
<dbReference type="EMBL" id="KE148165">
    <property type="protein sequence ID" value="EPE03722.1"/>
    <property type="molecule type" value="Genomic_DNA"/>
</dbReference>
<gene>
    <name evidence="2" type="ORF">F503_06428</name>
</gene>
<reference evidence="2 3" key="1">
    <citation type="journal article" date="2013" name="BMC Genomics">
        <title>The genome and transcriptome of the pine saprophyte Ophiostoma piceae, and a comparison with the bark beetle-associated pine pathogen Grosmannia clavigera.</title>
        <authorList>
            <person name="Haridas S."/>
            <person name="Wang Y."/>
            <person name="Lim L."/>
            <person name="Massoumi Alamouti S."/>
            <person name="Jackman S."/>
            <person name="Docking R."/>
            <person name="Robertson G."/>
            <person name="Birol I."/>
            <person name="Bohlmann J."/>
            <person name="Breuil C."/>
        </authorList>
    </citation>
    <scope>NUCLEOTIDE SEQUENCE [LARGE SCALE GENOMIC DNA]</scope>
    <source>
        <strain evidence="2 3">UAMH 11346</strain>
    </source>
</reference>
<proteinExistence type="predicted"/>
<dbReference type="eggNOG" id="ENOG502RZFD">
    <property type="taxonomic scope" value="Eukaryota"/>
</dbReference>